<accession>A0AA41YZT5</accession>
<evidence type="ECO:0000256" key="1">
    <source>
        <dbReference type="ARBA" id="ARBA00023002"/>
    </source>
</evidence>
<feature type="region of interest" description="Disordered" evidence="2">
    <location>
        <begin position="253"/>
        <end position="277"/>
    </location>
</feature>
<dbReference type="PROSITE" id="PS51176">
    <property type="entry name" value="PDH_ADH"/>
    <property type="match status" value="1"/>
</dbReference>
<dbReference type="PANTHER" id="PTHR21363">
    <property type="entry name" value="PREPHENATE DEHYDROGENASE"/>
    <property type="match status" value="1"/>
</dbReference>
<feature type="compositionally biased region" description="Basic and acidic residues" evidence="2">
    <location>
        <begin position="260"/>
        <end position="277"/>
    </location>
</feature>
<dbReference type="GO" id="GO:0006571">
    <property type="term" value="P:tyrosine biosynthetic process"/>
    <property type="evidence" value="ECO:0007669"/>
    <property type="project" value="InterPro"/>
</dbReference>
<evidence type="ECO:0000313" key="5">
    <source>
        <dbReference type="Proteomes" id="UP001165667"/>
    </source>
</evidence>
<gene>
    <name evidence="4" type="ORF">M8523_01545</name>
</gene>
<evidence type="ECO:0000259" key="3">
    <source>
        <dbReference type="PROSITE" id="PS51176"/>
    </source>
</evidence>
<dbReference type="GO" id="GO:0008977">
    <property type="term" value="F:prephenate dehydrogenase (NAD+) activity"/>
    <property type="evidence" value="ECO:0007669"/>
    <property type="project" value="InterPro"/>
</dbReference>
<evidence type="ECO:0000256" key="2">
    <source>
        <dbReference type="SAM" id="MobiDB-lite"/>
    </source>
</evidence>
<reference evidence="4" key="1">
    <citation type="submission" date="2022-05" db="EMBL/GenBank/DDBJ databases">
        <authorList>
            <person name="Pankratov T."/>
        </authorList>
    </citation>
    <scope>NUCLEOTIDE SEQUENCE</scope>
    <source>
        <strain evidence="4">BP6-180914</strain>
    </source>
</reference>
<name>A0AA41YZT5_9HYPH</name>
<dbReference type="AlphaFoldDB" id="A0AA41YZT5"/>
<organism evidence="4 5">
    <name type="scientific">Lichenifustis flavocetrariae</name>
    <dbReference type="NCBI Taxonomy" id="2949735"/>
    <lineage>
        <taxon>Bacteria</taxon>
        <taxon>Pseudomonadati</taxon>
        <taxon>Pseudomonadota</taxon>
        <taxon>Alphaproteobacteria</taxon>
        <taxon>Hyphomicrobiales</taxon>
        <taxon>Lichenihabitantaceae</taxon>
        <taxon>Lichenifustis</taxon>
    </lineage>
</organism>
<comment type="caution">
    <text evidence="4">The sequence shown here is derived from an EMBL/GenBank/DDBJ whole genome shotgun (WGS) entry which is preliminary data.</text>
</comment>
<dbReference type="InterPro" id="IPR046825">
    <property type="entry name" value="PDH_C"/>
</dbReference>
<dbReference type="InterPro" id="IPR003099">
    <property type="entry name" value="Prephen_DH"/>
</dbReference>
<dbReference type="Proteomes" id="UP001165667">
    <property type="component" value="Unassembled WGS sequence"/>
</dbReference>
<evidence type="ECO:0000313" key="4">
    <source>
        <dbReference type="EMBL" id="MCW6506702.1"/>
    </source>
</evidence>
<dbReference type="SUPFAM" id="SSF51735">
    <property type="entry name" value="NAD(P)-binding Rossmann-fold domains"/>
    <property type="match status" value="1"/>
</dbReference>
<dbReference type="GO" id="GO:0004665">
    <property type="term" value="F:prephenate dehydrogenase (NADP+) activity"/>
    <property type="evidence" value="ECO:0007669"/>
    <property type="project" value="InterPro"/>
</dbReference>
<dbReference type="InterPro" id="IPR036291">
    <property type="entry name" value="NAD(P)-bd_dom_sf"/>
</dbReference>
<keyword evidence="5" id="KW-1185">Reference proteome</keyword>
<dbReference type="Pfam" id="PF02153">
    <property type="entry name" value="PDH_N"/>
    <property type="match status" value="1"/>
</dbReference>
<dbReference type="RefSeq" id="WP_282583052.1">
    <property type="nucleotide sequence ID" value="NZ_JAMOIM010000001.1"/>
</dbReference>
<dbReference type="EMBL" id="JAMOIM010000001">
    <property type="protein sequence ID" value="MCW6506702.1"/>
    <property type="molecule type" value="Genomic_DNA"/>
</dbReference>
<dbReference type="InterPro" id="IPR046826">
    <property type="entry name" value="PDH_N"/>
</dbReference>
<dbReference type="InterPro" id="IPR050812">
    <property type="entry name" value="Preph/Arog_dehydrog"/>
</dbReference>
<dbReference type="Gene3D" id="1.10.3660.10">
    <property type="entry name" value="6-phosphogluconate dehydrogenase C-terminal like domain"/>
    <property type="match status" value="1"/>
</dbReference>
<feature type="domain" description="Prephenate/arogenate dehydrogenase" evidence="3">
    <location>
        <begin position="11"/>
        <end position="277"/>
    </location>
</feature>
<proteinExistence type="predicted"/>
<keyword evidence="1" id="KW-0560">Oxidoreductase</keyword>
<dbReference type="Gene3D" id="3.40.50.720">
    <property type="entry name" value="NAD(P)-binding Rossmann-like Domain"/>
    <property type="match status" value="1"/>
</dbReference>
<dbReference type="Pfam" id="PF20463">
    <property type="entry name" value="PDH_C"/>
    <property type="match status" value="1"/>
</dbReference>
<protein>
    <submittedName>
        <fullName evidence="4">Prephenate dehydrogenase</fullName>
    </submittedName>
</protein>
<sequence>MLSTITIKNRVSIGIVGFGAFGRLMARHLAPFFALRAYDPRLSAGGAGDISPVVSCTLREVAQCGIVIIATPAAAIESVVKALAPHLRPATLVLDVGSVKVAPAEIMRRHLPEHVDIVATHPLFGPESAKNGIRGLKIAVCPLRGRRGPEVGAFLKKCLGLDVLFAAAEDHDSEVAFVQGLTHVIGRLLGDFELSPMRFTTRSFELLLEATDLVRHDAPEVVDAILGANPYVQEVRQQFFRAASRLEAELTQRHRGGAFSRDRAAAEHDTPPSEPAR</sequence>
<dbReference type="SUPFAM" id="SSF48179">
    <property type="entry name" value="6-phosphogluconate dehydrogenase C-terminal domain-like"/>
    <property type="match status" value="1"/>
</dbReference>
<dbReference type="GO" id="GO:0070403">
    <property type="term" value="F:NAD+ binding"/>
    <property type="evidence" value="ECO:0007669"/>
    <property type="project" value="InterPro"/>
</dbReference>
<dbReference type="PANTHER" id="PTHR21363:SF0">
    <property type="entry name" value="PREPHENATE DEHYDROGENASE [NADP(+)]"/>
    <property type="match status" value="1"/>
</dbReference>
<dbReference type="InterPro" id="IPR008927">
    <property type="entry name" value="6-PGluconate_DH-like_C_sf"/>
</dbReference>